<proteinExistence type="predicted"/>
<name>A0A7K1KK89_9BACT</name>
<keyword evidence="2" id="KW-1185">Reference proteome</keyword>
<evidence type="ECO:0000313" key="1">
    <source>
        <dbReference type="EMBL" id="MUM76493.1"/>
    </source>
</evidence>
<gene>
    <name evidence="1" type="ORF">GKC30_02465</name>
</gene>
<protein>
    <submittedName>
        <fullName evidence="1">Uncharacterized protein</fullName>
    </submittedName>
</protein>
<organism evidence="1 2">
    <name type="scientific">Pseudodesulfovibrio alkaliphilus</name>
    <dbReference type="NCBI Taxonomy" id="2661613"/>
    <lineage>
        <taxon>Bacteria</taxon>
        <taxon>Pseudomonadati</taxon>
        <taxon>Thermodesulfobacteriota</taxon>
        <taxon>Desulfovibrionia</taxon>
        <taxon>Desulfovibrionales</taxon>
        <taxon>Desulfovibrionaceae</taxon>
    </lineage>
</organism>
<reference evidence="1 2" key="1">
    <citation type="submission" date="2019-11" db="EMBL/GenBank/DDBJ databases">
        <title>Pseudodesulfovibrio alkaliphilus, sp. nov., an alkaliphilic sulfate-reducing bacteria from mud volcano of Taman peninsula, Russia.</title>
        <authorList>
            <person name="Frolova A."/>
            <person name="Merkel A.Y."/>
            <person name="Slobodkin A.I."/>
        </authorList>
    </citation>
    <scope>NUCLEOTIDE SEQUENCE [LARGE SCALE GENOMIC DNA]</scope>
    <source>
        <strain evidence="1 2">F-1</strain>
    </source>
</reference>
<dbReference type="EMBL" id="WODC01000001">
    <property type="protein sequence ID" value="MUM76493.1"/>
    <property type="molecule type" value="Genomic_DNA"/>
</dbReference>
<accession>A0A7K1KK89</accession>
<dbReference type="AlphaFoldDB" id="A0A7K1KK89"/>
<dbReference type="Proteomes" id="UP000461162">
    <property type="component" value="Unassembled WGS sequence"/>
</dbReference>
<sequence>MVIRMIDKATAMETVMRRLDKLPEGHAIDLRTYKRNRSIVIARTGQDAYEVVENGFAQGRYEATADSLKKLLKTLFKREFPRSTKIRLYDLGPAGADMVVDRKTL</sequence>
<comment type="caution">
    <text evidence="1">The sequence shown here is derived from an EMBL/GenBank/DDBJ whole genome shotgun (WGS) entry which is preliminary data.</text>
</comment>
<evidence type="ECO:0000313" key="2">
    <source>
        <dbReference type="Proteomes" id="UP000461162"/>
    </source>
</evidence>